<feature type="region of interest" description="Disordered" evidence="1">
    <location>
        <begin position="92"/>
        <end position="123"/>
    </location>
</feature>
<evidence type="ECO:0000256" key="1">
    <source>
        <dbReference type="SAM" id="MobiDB-lite"/>
    </source>
</evidence>
<dbReference type="SUPFAM" id="SSF52540">
    <property type="entry name" value="P-loop containing nucleoside triphosphate hydrolases"/>
    <property type="match status" value="1"/>
</dbReference>
<feature type="domain" description="AAA+ ATPase" evidence="2">
    <location>
        <begin position="342"/>
        <end position="564"/>
    </location>
</feature>
<dbReference type="GeneID" id="116320538"/>
<reference evidence="3" key="1">
    <citation type="submission" date="2025-08" db="UniProtKB">
        <authorList>
            <consortium name="Ensembl"/>
        </authorList>
    </citation>
    <scope>IDENTIFICATION</scope>
</reference>
<gene>
    <name evidence="3" type="primary">atad5b</name>
</gene>
<dbReference type="GO" id="GO:0005524">
    <property type="term" value="F:ATP binding"/>
    <property type="evidence" value="ECO:0007669"/>
    <property type="project" value="InterPro"/>
</dbReference>
<dbReference type="GO" id="GO:0005634">
    <property type="term" value="C:nucleus"/>
    <property type="evidence" value="ECO:0007669"/>
    <property type="project" value="TreeGrafter"/>
</dbReference>
<dbReference type="RefSeq" id="XP_031596022.2">
    <property type="nucleotide sequence ID" value="XM_031740162.2"/>
</dbReference>
<dbReference type="GO" id="GO:0003677">
    <property type="term" value="F:DNA binding"/>
    <property type="evidence" value="ECO:0007669"/>
    <property type="project" value="TreeGrafter"/>
</dbReference>
<dbReference type="CTD" id="321619"/>
<organism evidence="3 4">
    <name type="scientific">Oreochromis aureus</name>
    <name type="common">Israeli tilapia</name>
    <name type="synonym">Chromis aureus</name>
    <dbReference type="NCBI Taxonomy" id="47969"/>
    <lineage>
        <taxon>Eukaryota</taxon>
        <taxon>Metazoa</taxon>
        <taxon>Chordata</taxon>
        <taxon>Craniata</taxon>
        <taxon>Vertebrata</taxon>
        <taxon>Euteleostomi</taxon>
        <taxon>Actinopterygii</taxon>
        <taxon>Neopterygii</taxon>
        <taxon>Teleostei</taxon>
        <taxon>Neoteleostei</taxon>
        <taxon>Acanthomorphata</taxon>
        <taxon>Ovalentaria</taxon>
        <taxon>Cichlomorphae</taxon>
        <taxon>Cichliformes</taxon>
        <taxon>Cichlidae</taxon>
        <taxon>African cichlids</taxon>
        <taxon>Pseudocrenilabrinae</taxon>
        <taxon>Oreochromini</taxon>
        <taxon>Oreochromis</taxon>
    </lineage>
</organism>
<dbReference type="InterPro" id="IPR003593">
    <property type="entry name" value="AAA+_ATPase"/>
</dbReference>
<dbReference type="AlphaFoldDB" id="A0A668U969"/>
<evidence type="ECO:0000313" key="4">
    <source>
        <dbReference type="Proteomes" id="UP000472276"/>
    </source>
</evidence>
<dbReference type="CDD" id="cd00009">
    <property type="entry name" value="AAA"/>
    <property type="match status" value="1"/>
</dbReference>
<dbReference type="KEGG" id="oau:116320538"/>
<dbReference type="Gene3D" id="3.40.50.300">
    <property type="entry name" value="P-loop containing nucleotide triphosphate hydrolases"/>
    <property type="match status" value="1"/>
</dbReference>
<dbReference type="InterPro" id="IPR003959">
    <property type="entry name" value="ATPase_AAA_core"/>
</dbReference>
<dbReference type="Pfam" id="PF00004">
    <property type="entry name" value="AAA"/>
    <property type="match status" value="1"/>
</dbReference>
<feature type="region of interest" description="Disordered" evidence="1">
    <location>
        <begin position="197"/>
        <end position="252"/>
    </location>
</feature>
<reference evidence="3" key="2">
    <citation type="submission" date="2025-09" db="UniProtKB">
        <authorList>
            <consortium name="Ensembl"/>
        </authorList>
    </citation>
    <scope>IDENTIFICATION</scope>
</reference>
<feature type="compositionally biased region" description="Basic and acidic residues" evidence="1">
    <location>
        <begin position="305"/>
        <end position="315"/>
    </location>
</feature>
<evidence type="ECO:0000313" key="3">
    <source>
        <dbReference type="Ensembl" id="ENSOABP00000034337.2"/>
    </source>
</evidence>
<sequence>MRNKLRKVKTVRDSNFRCKDVSQTAGVIVLSESSCSEEEISLDAKDKNGSNSAAGLSGTQLQPVPEIRDTLCAKSAKIAPIFLRAIQQRKRSSDGELDQPLDSTQKSVLPLQGDNVQPVKRPPAVSHVTIKDRCRGQLSPSVLHSCLEEIQTSNPAFPVQAVLNTLRKKAGEGLQEHALTEKRKRVDELLQRVPKRLRSAESAGVGHSSHQDVLGSSVHPAEKQPRCSKLSRTRRLKQHRASQPSLDEPNLMKSCDPLQRNLFFEDTLWTDKYSPQCSSEVIGNPASVNKLYSWLRKWKLRAARDKGRQMEETKQQDNSNESWDCGDFQGEAGSDDGREDPLGNTLLITGPSGVGKTASVYACAQELGFKVFEVNCSSQRNGRNVLSQLKEVTQSHLVETSGKDQLKPAYFNTFNVNTCTSKSEILPGKRVLPKNVTSTSKRRTSQNLRGSHRSAKAKSATVTLTHYFRMKAKADHLQSGFLPPSERPENKKLVNSSSVSDVAEKKTATSLILFEEVDVIFDDDVGFLAAIKAFMSTTKRPVILTTNDPLFKDRFDGSLDEIIFKTPSAVNMCSYLQLVCLAEGVQLDLDDVSCLLRLTCGDVRRCLLQLQIWVQSGGRSKKPNCVQYSDAAEGEHLDSFPPHKTGCSANMLGLCGVTPEHLLNLLQSWSKTDMNELLILLAESWRRGVPLLYLNLELLLSVAAQHTTVRCLETVAYSRLQCEQSDVGLHIQQHNRSIYQRASLTNSKSISHMSRLSRRKYSNTSSDSLGLEKTFSFSGTPSKALHSGSTAQQIAAKEESECLDALTDFFDLMSYLDATLLPAGTRVPESFVWTGAEIKAGLLDEMREEEDSSYSQERLLDIQAAAEGLGCHRCLRRASEAWNEVQKLRQGLEDKRWGRLTERLALTSSKRHSLSFSFQPLCEPSLSQRRFRLNRTVLSSKPFVLLGNRRAVCVDYMPVLRSICRSHKAKQQKQEPLRCMNYLNNIHLGLSKSTMQLLAEGFT</sequence>
<dbReference type="GO" id="GO:0016887">
    <property type="term" value="F:ATP hydrolysis activity"/>
    <property type="evidence" value="ECO:0007669"/>
    <property type="project" value="InterPro"/>
</dbReference>
<proteinExistence type="predicted"/>
<dbReference type="Proteomes" id="UP000472276">
    <property type="component" value="Unassembled WGS sequence"/>
</dbReference>
<dbReference type="PANTHER" id="PTHR23389:SF21">
    <property type="entry name" value="ATPASE FAMILY AAA DOMAIN-CONTAINING PROTEIN 5"/>
    <property type="match status" value="1"/>
</dbReference>
<protein>
    <recommendedName>
        <fullName evidence="2">AAA+ ATPase domain-containing protein</fullName>
    </recommendedName>
</protein>
<accession>A0A668U969</accession>
<feature type="compositionally biased region" description="Basic residues" evidence="1">
    <location>
        <begin position="229"/>
        <end position="240"/>
    </location>
</feature>
<dbReference type="PANTHER" id="PTHR23389">
    <property type="entry name" value="CHROMOSOME TRANSMISSION FIDELITY FACTOR 18"/>
    <property type="match status" value="1"/>
</dbReference>
<dbReference type="InterPro" id="IPR027417">
    <property type="entry name" value="P-loop_NTPase"/>
</dbReference>
<evidence type="ECO:0000259" key="2">
    <source>
        <dbReference type="SMART" id="SM00382"/>
    </source>
</evidence>
<keyword evidence="4" id="KW-1185">Reference proteome</keyword>
<dbReference type="GO" id="GO:0061860">
    <property type="term" value="F:DNA clamp unloader activity"/>
    <property type="evidence" value="ECO:0007669"/>
    <property type="project" value="TreeGrafter"/>
</dbReference>
<dbReference type="Ensembl" id="ENSOABT00000035290.2">
    <property type="protein sequence ID" value="ENSOABP00000034337.2"/>
    <property type="gene ID" value="ENSOABG00000015781.2"/>
</dbReference>
<feature type="region of interest" description="Disordered" evidence="1">
    <location>
        <begin position="305"/>
        <end position="343"/>
    </location>
</feature>
<name>A0A668U969_OREAU</name>
<dbReference type="OMA" id="AVCVDYM"/>
<feature type="compositionally biased region" description="Basic residues" evidence="1">
    <location>
        <begin position="440"/>
        <end position="455"/>
    </location>
</feature>
<dbReference type="SMART" id="SM00382">
    <property type="entry name" value="AAA"/>
    <property type="match status" value="1"/>
</dbReference>
<feature type="region of interest" description="Disordered" evidence="1">
    <location>
        <begin position="435"/>
        <end position="455"/>
    </location>
</feature>